<keyword evidence="3" id="KW-1185">Reference proteome</keyword>
<evidence type="ECO:0000313" key="2">
    <source>
        <dbReference type="EMBL" id="KAD5802894.1"/>
    </source>
</evidence>
<organism evidence="2 3">
    <name type="scientific">Mikania micrantha</name>
    <name type="common">bitter vine</name>
    <dbReference type="NCBI Taxonomy" id="192012"/>
    <lineage>
        <taxon>Eukaryota</taxon>
        <taxon>Viridiplantae</taxon>
        <taxon>Streptophyta</taxon>
        <taxon>Embryophyta</taxon>
        <taxon>Tracheophyta</taxon>
        <taxon>Spermatophyta</taxon>
        <taxon>Magnoliopsida</taxon>
        <taxon>eudicotyledons</taxon>
        <taxon>Gunneridae</taxon>
        <taxon>Pentapetalae</taxon>
        <taxon>asterids</taxon>
        <taxon>campanulids</taxon>
        <taxon>Asterales</taxon>
        <taxon>Asteraceae</taxon>
        <taxon>Asteroideae</taxon>
        <taxon>Heliantheae alliance</taxon>
        <taxon>Eupatorieae</taxon>
        <taxon>Mikania</taxon>
    </lineage>
</organism>
<accession>A0A5N6P0Y2</accession>
<dbReference type="AlphaFoldDB" id="A0A5N6P0Y2"/>
<feature type="region of interest" description="Disordered" evidence="1">
    <location>
        <begin position="148"/>
        <end position="172"/>
    </location>
</feature>
<dbReference type="Proteomes" id="UP000326396">
    <property type="component" value="Linkage Group LG15"/>
</dbReference>
<evidence type="ECO:0000313" key="3">
    <source>
        <dbReference type="Proteomes" id="UP000326396"/>
    </source>
</evidence>
<proteinExistence type="predicted"/>
<dbReference type="OrthoDB" id="1934635at2759"/>
<comment type="caution">
    <text evidence="2">The sequence shown here is derived from an EMBL/GenBank/DDBJ whole genome shotgun (WGS) entry which is preliminary data.</text>
</comment>
<dbReference type="EMBL" id="SZYD01000007">
    <property type="protein sequence ID" value="KAD5802894.1"/>
    <property type="molecule type" value="Genomic_DNA"/>
</dbReference>
<sequence length="249" mass="29207">MAYENRSVEQQLRELQDQFRELSVTIQQRVQSRTPPRYRPEDDGEEEENYSQARDYNPYGRRDRGFHYNNDIKVDIPEYDGKLDADTFIEWMRTVVALKLQKYASAWWENVCVKRDRQGKAKVLQASFPKTRCTICRAVDTNPLKVYSRRPPSLNTGSKDQHYSPKVSCQSHNSERIPQPLLEDQFVVKKEEQTSTHKLTGLEFTSGSLSLRSYFFKEREDDSNRRVVLNFLVVADRSWVNPTNQTTPS</sequence>
<name>A0A5N6P0Y2_9ASTR</name>
<evidence type="ECO:0000256" key="1">
    <source>
        <dbReference type="SAM" id="MobiDB-lite"/>
    </source>
</evidence>
<feature type="region of interest" description="Disordered" evidence="1">
    <location>
        <begin position="26"/>
        <end position="56"/>
    </location>
</feature>
<gene>
    <name evidence="2" type="ORF">E3N88_14254</name>
</gene>
<reference evidence="2 3" key="1">
    <citation type="submission" date="2019-05" db="EMBL/GenBank/DDBJ databases">
        <title>Mikania micrantha, genome provides insights into the molecular mechanism of rapid growth.</title>
        <authorList>
            <person name="Liu B."/>
        </authorList>
    </citation>
    <scope>NUCLEOTIDE SEQUENCE [LARGE SCALE GENOMIC DNA]</scope>
    <source>
        <strain evidence="2">NLD-2019</strain>
        <tissue evidence="2">Leaf</tissue>
    </source>
</reference>
<protein>
    <submittedName>
        <fullName evidence="2">Uncharacterized protein</fullName>
    </submittedName>
</protein>